<evidence type="ECO:0000256" key="6">
    <source>
        <dbReference type="ARBA" id="ARBA00022692"/>
    </source>
</evidence>
<keyword evidence="7" id="KW-0653">Protein transport</keyword>
<evidence type="ECO:0000259" key="11">
    <source>
        <dbReference type="PROSITE" id="PS52015"/>
    </source>
</evidence>
<keyword evidence="8" id="KW-1133">Transmembrane helix</keyword>
<dbReference type="EMBL" id="QPJK01000007">
    <property type="protein sequence ID" value="RCW68511.1"/>
    <property type="molecule type" value="Genomic_DNA"/>
</dbReference>
<dbReference type="NCBIfam" id="TIGR01352">
    <property type="entry name" value="tonB_Cterm"/>
    <property type="match status" value="1"/>
</dbReference>
<dbReference type="PROSITE" id="PS52015">
    <property type="entry name" value="TONB_CTD"/>
    <property type="match status" value="1"/>
</dbReference>
<evidence type="ECO:0000256" key="1">
    <source>
        <dbReference type="ARBA" id="ARBA00004383"/>
    </source>
</evidence>
<keyword evidence="3" id="KW-0813">Transport</keyword>
<dbReference type="PANTHER" id="PTHR33446">
    <property type="entry name" value="PROTEIN TONB-RELATED"/>
    <property type="match status" value="1"/>
</dbReference>
<feature type="compositionally biased region" description="Pro residues" evidence="10">
    <location>
        <begin position="110"/>
        <end position="121"/>
    </location>
</feature>
<dbReference type="GO" id="GO:0055085">
    <property type="term" value="P:transmembrane transport"/>
    <property type="evidence" value="ECO:0007669"/>
    <property type="project" value="InterPro"/>
</dbReference>
<dbReference type="InterPro" id="IPR037682">
    <property type="entry name" value="TonB_C"/>
</dbReference>
<keyword evidence="13" id="KW-1185">Reference proteome</keyword>
<evidence type="ECO:0000256" key="5">
    <source>
        <dbReference type="ARBA" id="ARBA00022519"/>
    </source>
</evidence>
<feature type="compositionally biased region" description="Low complexity" evidence="10">
    <location>
        <begin position="79"/>
        <end position="109"/>
    </location>
</feature>
<feature type="region of interest" description="Disordered" evidence="10">
    <location>
        <begin position="44"/>
        <end position="137"/>
    </location>
</feature>
<reference evidence="12 13" key="1">
    <citation type="submission" date="2018-07" db="EMBL/GenBank/DDBJ databases">
        <title>Genomic Encyclopedia of Type Strains, Phase IV (KMG-IV): sequencing the most valuable type-strain genomes for metagenomic binning, comparative biology and taxonomic classification.</title>
        <authorList>
            <person name="Goeker M."/>
        </authorList>
    </citation>
    <scope>NUCLEOTIDE SEQUENCE [LARGE SCALE GENOMIC DNA]</scope>
    <source>
        <strain evidence="12 13">DSM 21634</strain>
    </source>
</reference>
<evidence type="ECO:0000256" key="4">
    <source>
        <dbReference type="ARBA" id="ARBA00022475"/>
    </source>
</evidence>
<protein>
    <submittedName>
        <fullName evidence="12">Outer membrane transport energization protein TonB</fullName>
    </submittedName>
</protein>
<keyword evidence="6" id="KW-0812">Transmembrane</keyword>
<keyword evidence="4" id="KW-1003">Cell membrane</keyword>
<sequence length="235" mass="24786">MAWVASLGIHGLAIAAWLGFVATPPDPAPRSRLDLELFGLVSQRQVQAQAPSKAQPPPPTPPALSEPAVRPPAPPRLAPQPLVRRPSRPAPRADADPVQVADASPAVPQDAPPAAPPPPVEALPRPDARQAEAVRPVEDEQIAIGRYVAALGRTLQRHLVYPPRARESGATGSPLIAFTVAEDGSLVPDTVRIHRSSGHPVLDEAAVQLARDSGPFARPPRRIGVVVAISFAEQH</sequence>
<dbReference type="AlphaFoldDB" id="A0A368XKF4"/>
<feature type="compositionally biased region" description="Pro residues" evidence="10">
    <location>
        <begin position="54"/>
        <end position="78"/>
    </location>
</feature>
<dbReference type="Proteomes" id="UP000252884">
    <property type="component" value="Unassembled WGS sequence"/>
</dbReference>
<evidence type="ECO:0000313" key="13">
    <source>
        <dbReference type="Proteomes" id="UP000252884"/>
    </source>
</evidence>
<comment type="subcellular location">
    <subcellularLocation>
        <location evidence="1">Cell inner membrane</location>
        <topology evidence="1">Single-pass membrane protein</topology>
        <orientation evidence="1">Periplasmic side</orientation>
    </subcellularLocation>
</comment>
<dbReference type="OrthoDB" id="8690249at2"/>
<dbReference type="InterPro" id="IPR006260">
    <property type="entry name" value="TonB/TolA_C"/>
</dbReference>
<dbReference type="Pfam" id="PF03544">
    <property type="entry name" value="TonB_C"/>
    <property type="match status" value="1"/>
</dbReference>
<feature type="domain" description="TonB C-terminal" evidence="11">
    <location>
        <begin position="146"/>
        <end position="235"/>
    </location>
</feature>
<evidence type="ECO:0000256" key="3">
    <source>
        <dbReference type="ARBA" id="ARBA00022448"/>
    </source>
</evidence>
<dbReference type="GO" id="GO:0015031">
    <property type="term" value="P:protein transport"/>
    <property type="evidence" value="ECO:0007669"/>
    <property type="project" value="UniProtKB-KW"/>
</dbReference>
<comment type="similarity">
    <text evidence="2">Belongs to the TonB family.</text>
</comment>
<proteinExistence type="inferred from homology"/>
<keyword evidence="5" id="KW-0997">Cell inner membrane</keyword>
<dbReference type="Gene3D" id="3.30.1150.10">
    <property type="match status" value="1"/>
</dbReference>
<evidence type="ECO:0000256" key="7">
    <source>
        <dbReference type="ARBA" id="ARBA00022927"/>
    </source>
</evidence>
<dbReference type="GO" id="GO:0005886">
    <property type="term" value="C:plasma membrane"/>
    <property type="evidence" value="ECO:0007669"/>
    <property type="project" value="UniProtKB-SubCell"/>
</dbReference>
<evidence type="ECO:0000256" key="10">
    <source>
        <dbReference type="SAM" id="MobiDB-lite"/>
    </source>
</evidence>
<evidence type="ECO:0000256" key="2">
    <source>
        <dbReference type="ARBA" id="ARBA00006555"/>
    </source>
</evidence>
<keyword evidence="9" id="KW-0472">Membrane</keyword>
<gene>
    <name evidence="12" type="ORF">DES41_10732</name>
</gene>
<accession>A0A368XKF4</accession>
<name>A0A368XKF4_9BURK</name>
<organism evidence="12 13">
    <name type="scientific">Pseudorhodoferax soli</name>
    <dbReference type="NCBI Taxonomy" id="545864"/>
    <lineage>
        <taxon>Bacteria</taxon>
        <taxon>Pseudomonadati</taxon>
        <taxon>Pseudomonadota</taxon>
        <taxon>Betaproteobacteria</taxon>
        <taxon>Burkholderiales</taxon>
        <taxon>Comamonadaceae</taxon>
    </lineage>
</organism>
<feature type="compositionally biased region" description="Basic and acidic residues" evidence="10">
    <location>
        <begin position="124"/>
        <end position="137"/>
    </location>
</feature>
<evidence type="ECO:0000313" key="12">
    <source>
        <dbReference type="EMBL" id="RCW68511.1"/>
    </source>
</evidence>
<evidence type="ECO:0000256" key="9">
    <source>
        <dbReference type="ARBA" id="ARBA00023136"/>
    </source>
</evidence>
<evidence type="ECO:0000256" key="8">
    <source>
        <dbReference type="ARBA" id="ARBA00022989"/>
    </source>
</evidence>
<dbReference type="SUPFAM" id="SSF74653">
    <property type="entry name" value="TolA/TonB C-terminal domain"/>
    <property type="match status" value="1"/>
</dbReference>
<dbReference type="InterPro" id="IPR051045">
    <property type="entry name" value="TonB-dependent_transducer"/>
</dbReference>
<dbReference type="RefSeq" id="WP_114470060.1">
    <property type="nucleotide sequence ID" value="NZ_QPJK01000007.1"/>
</dbReference>
<comment type="caution">
    <text evidence="12">The sequence shown here is derived from an EMBL/GenBank/DDBJ whole genome shotgun (WGS) entry which is preliminary data.</text>
</comment>